<sequence>MPGMRCDSYNPKSDRADNAILTPEARGWQRMITYNVQPIKHHTTFSMNRLPFPFLITRLVAAFEVVPSPKVEYLIIPGKDRDCPFGDWRGEKKKARKGDIAQPPPPPPPPIHEPQAPPPAVAATSSSTTPASDPF</sequence>
<reference evidence="2 3" key="1">
    <citation type="journal article" date="2023" name="Plants (Basel)">
        <title>Bridging the Gap: Combining Genomics and Transcriptomics Approaches to Understand Stylosanthes scabra, an Orphan Legume from the Brazilian Caatinga.</title>
        <authorList>
            <person name="Ferreira-Neto J.R.C."/>
            <person name="da Silva M.D."/>
            <person name="Binneck E."/>
            <person name="de Melo N.F."/>
            <person name="da Silva R.H."/>
            <person name="de Melo A.L.T.M."/>
            <person name="Pandolfi V."/>
            <person name="Bustamante F.O."/>
            <person name="Brasileiro-Vidal A.C."/>
            <person name="Benko-Iseppon A.M."/>
        </authorList>
    </citation>
    <scope>NUCLEOTIDE SEQUENCE [LARGE SCALE GENOMIC DNA]</scope>
    <source>
        <tissue evidence="2">Leaves</tissue>
    </source>
</reference>
<accession>A0ABU6XVV3</accession>
<feature type="compositionally biased region" description="Low complexity" evidence="1">
    <location>
        <begin position="121"/>
        <end position="135"/>
    </location>
</feature>
<dbReference type="EMBL" id="JASCZI010213436">
    <property type="protein sequence ID" value="MED6201284.1"/>
    <property type="molecule type" value="Genomic_DNA"/>
</dbReference>
<feature type="region of interest" description="Disordered" evidence="1">
    <location>
        <begin position="78"/>
        <end position="135"/>
    </location>
</feature>
<comment type="caution">
    <text evidence="2">The sequence shown here is derived from an EMBL/GenBank/DDBJ whole genome shotgun (WGS) entry which is preliminary data.</text>
</comment>
<keyword evidence="3" id="KW-1185">Reference proteome</keyword>
<dbReference type="Proteomes" id="UP001341840">
    <property type="component" value="Unassembled WGS sequence"/>
</dbReference>
<organism evidence="2 3">
    <name type="scientific">Stylosanthes scabra</name>
    <dbReference type="NCBI Taxonomy" id="79078"/>
    <lineage>
        <taxon>Eukaryota</taxon>
        <taxon>Viridiplantae</taxon>
        <taxon>Streptophyta</taxon>
        <taxon>Embryophyta</taxon>
        <taxon>Tracheophyta</taxon>
        <taxon>Spermatophyta</taxon>
        <taxon>Magnoliopsida</taxon>
        <taxon>eudicotyledons</taxon>
        <taxon>Gunneridae</taxon>
        <taxon>Pentapetalae</taxon>
        <taxon>rosids</taxon>
        <taxon>fabids</taxon>
        <taxon>Fabales</taxon>
        <taxon>Fabaceae</taxon>
        <taxon>Papilionoideae</taxon>
        <taxon>50 kb inversion clade</taxon>
        <taxon>dalbergioids sensu lato</taxon>
        <taxon>Dalbergieae</taxon>
        <taxon>Pterocarpus clade</taxon>
        <taxon>Stylosanthes</taxon>
    </lineage>
</organism>
<evidence type="ECO:0000313" key="3">
    <source>
        <dbReference type="Proteomes" id="UP001341840"/>
    </source>
</evidence>
<protein>
    <submittedName>
        <fullName evidence="2">Uncharacterized protein</fullName>
    </submittedName>
</protein>
<evidence type="ECO:0000313" key="2">
    <source>
        <dbReference type="EMBL" id="MED6201284.1"/>
    </source>
</evidence>
<name>A0ABU6XVV3_9FABA</name>
<feature type="compositionally biased region" description="Pro residues" evidence="1">
    <location>
        <begin position="102"/>
        <end position="120"/>
    </location>
</feature>
<evidence type="ECO:0000256" key="1">
    <source>
        <dbReference type="SAM" id="MobiDB-lite"/>
    </source>
</evidence>
<feature type="compositionally biased region" description="Basic and acidic residues" evidence="1">
    <location>
        <begin position="78"/>
        <end position="90"/>
    </location>
</feature>
<proteinExistence type="predicted"/>
<gene>
    <name evidence="2" type="ORF">PIB30_093366</name>
</gene>